<name>A0A7K1TYP5_9BACT</name>
<gene>
    <name evidence="1" type="ORF">GO493_02720</name>
</gene>
<evidence type="ECO:0000313" key="2">
    <source>
        <dbReference type="Proteomes" id="UP000461730"/>
    </source>
</evidence>
<dbReference type="RefSeq" id="WP_157304571.1">
    <property type="nucleotide sequence ID" value="NZ_WRXN01000001.1"/>
</dbReference>
<reference evidence="1 2" key="1">
    <citation type="submission" date="2019-12" db="EMBL/GenBank/DDBJ databases">
        <title>Chitinophaga sp. strain ysch24 (GDMCC 1.1355), whole genome shotgun sequence.</title>
        <authorList>
            <person name="Zhang X."/>
        </authorList>
    </citation>
    <scope>NUCLEOTIDE SEQUENCE [LARGE SCALE GENOMIC DNA]</scope>
    <source>
        <strain evidence="2">ysch24</strain>
    </source>
</reference>
<dbReference type="Proteomes" id="UP000461730">
    <property type="component" value="Unassembled WGS sequence"/>
</dbReference>
<organism evidence="1 2">
    <name type="scientific">Chitinophaga tropicalis</name>
    <dbReference type="NCBI Taxonomy" id="2683588"/>
    <lineage>
        <taxon>Bacteria</taxon>
        <taxon>Pseudomonadati</taxon>
        <taxon>Bacteroidota</taxon>
        <taxon>Chitinophagia</taxon>
        <taxon>Chitinophagales</taxon>
        <taxon>Chitinophagaceae</taxon>
        <taxon>Chitinophaga</taxon>
    </lineage>
</organism>
<keyword evidence="2" id="KW-1185">Reference proteome</keyword>
<dbReference type="EMBL" id="WRXN01000001">
    <property type="protein sequence ID" value="MVT07160.1"/>
    <property type="molecule type" value="Genomic_DNA"/>
</dbReference>
<sequence>MIVIFLVVLLATIPHMMLITIFKACNISAQYRVKIDLGNEEYRKPGATNSLHEA</sequence>
<evidence type="ECO:0000313" key="1">
    <source>
        <dbReference type="EMBL" id="MVT07160.1"/>
    </source>
</evidence>
<dbReference type="AlphaFoldDB" id="A0A7K1TYP5"/>
<protein>
    <submittedName>
        <fullName evidence="1">Uncharacterized protein</fullName>
    </submittedName>
</protein>
<accession>A0A7K1TYP5</accession>
<proteinExistence type="predicted"/>
<comment type="caution">
    <text evidence="1">The sequence shown here is derived from an EMBL/GenBank/DDBJ whole genome shotgun (WGS) entry which is preliminary data.</text>
</comment>